<protein>
    <submittedName>
        <fullName evidence="2">3-ketoacyl-CoA thiolase @ Acetyl-CoA acetyltransferase</fullName>
        <ecNumber evidence="2">2.3.1.16</ecNumber>
        <ecNumber evidence="2">2.3.1.9</ecNumber>
    </submittedName>
</protein>
<accession>A0A6J4T127</accession>
<dbReference type="AlphaFoldDB" id="A0A6J4T127"/>
<evidence type="ECO:0000256" key="1">
    <source>
        <dbReference type="SAM" id="MobiDB-lite"/>
    </source>
</evidence>
<evidence type="ECO:0000313" key="2">
    <source>
        <dbReference type="EMBL" id="CAA9510309.1"/>
    </source>
</evidence>
<feature type="region of interest" description="Disordered" evidence="1">
    <location>
        <begin position="1"/>
        <end position="119"/>
    </location>
</feature>
<feature type="compositionally biased region" description="Basic and acidic residues" evidence="1">
    <location>
        <begin position="10"/>
        <end position="27"/>
    </location>
</feature>
<feature type="non-terminal residue" evidence="2">
    <location>
        <position position="1"/>
    </location>
</feature>
<organism evidence="2">
    <name type="scientific">uncultured Solirubrobacterales bacterium</name>
    <dbReference type="NCBI Taxonomy" id="768556"/>
    <lineage>
        <taxon>Bacteria</taxon>
        <taxon>Bacillati</taxon>
        <taxon>Actinomycetota</taxon>
        <taxon>Thermoleophilia</taxon>
        <taxon>Solirubrobacterales</taxon>
        <taxon>environmental samples</taxon>
    </lineage>
</organism>
<proteinExistence type="predicted"/>
<dbReference type="EC" id="2.3.1.9" evidence="2"/>
<feature type="non-terminal residue" evidence="2">
    <location>
        <position position="119"/>
    </location>
</feature>
<keyword evidence="2" id="KW-0808">Transferase</keyword>
<feature type="compositionally biased region" description="Basic residues" evidence="1">
    <location>
        <begin position="28"/>
        <end position="47"/>
    </location>
</feature>
<feature type="compositionally biased region" description="Basic residues" evidence="1">
    <location>
        <begin position="97"/>
        <end position="119"/>
    </location>
</feature>
<dbReference type="EC" id="2.3.1.16" evidence="2"/>
<sequence>ARSRHRRCRPHPDRTRLQGLAHRDPPRRPRRLRRRPAARAQPRRPARGCRGPDLRLRPAPGRAELQHRSHHRPALAPPRHDHGHDGAPLLRIEPSGHPHRRPRGQGRRGAHLHRSRRRA</sequence>
<dbReference type="EMBL" id="CADCVV010000154">
    <property type="protein sequence ID" value="CAA9510309.1"/>
    <property type="molecule type" value="Genomic_DNA"/>
</dbReference>
<keyword evidence="2" id="KW-0012">Acyltransferase</keyword>
<gene>
    <name evidence="2" type="ORF">AVDCRST_MAG17-1936</name>
</gene>
<dbReference type="GO" id="GO:0003985">
    <property type="term" value="F:acetyl-CoA C-acetyltransferase activity"/>
    <property type="evidence" value="ECO:0007669"/>
    <property type="project" value="UniProtKB-EC"/>
</dbReference>
<name>A0A6J4T127_9ACTN</name>
<reference evidence="2" key="1">
    <citation type="submission" date="2020-02" db="EMBL/GenBank/DDBJ databases">
        <authorList>
            <person name="Meier V. D."/>
        </authorList>
    </citation>
    <scope>NUCLEOTIDE SEQUENCE</scope>
    <source>
        <strain evidence="2">AVDCRST_MAG17</strain>
    </source>
</reference>